<evidence type="ECO:0000313" key="2">
    <source>
        <dbReference type="Proteomes" id="UP000265520"/>
    </source>
</evidence>
<dbReference type="Proteomes" id="UP000265520">
    <property type="component" value="Unassembled WGS sequence"/>
</dbReference>
<feature type="non-terminal residue" evidence="1">
    <location>
        <position position="1"/>
    </location>
</feature>
<evidence type="ECO:0000313" key="1">
    <source>
        <dbReference type="EMBL" id="MCI30095.1"/>
    </source>
</evidence>
<name>A0A392R3G0_9FABA</name>
<protein>
    <submittedName>
        <fullName evidence="1">Uncharacterized protein</fullName>
    </submittedName>
</protein>
<sequence>DLYKTNMHAKLQSTTMENLEMVGLKGGEEQDERERG</sequence>
<dbReference type="AlphaFoldDB" id="A0A392R3G0"/>
<comment type="caution">
    <text evidence="1">The sequence shown here is derived from an EMBL/GenBank/DDBJ whole genome shotgun (WGS) entry which is preliminary data.</text>
</comment>
<reference evidence="1 2" key="1">
    <citation type="journal article" date="2018" name="Front. Plant Sci.">
        <title>Red Clover (Trifolium pratense) and Zigzag Clover (T. medium) - A Picture of Genomic Similarities and Differences.</title>
        <authorList>
            <person name="Dluhosova J."/>
            <person name="Istvanek J."/>
            <person name="Nedelnik J."/>
            <person name="Repkova J."/>
        </authorList>
    </citation>
    <scope>NUCLEOTIDE SEQUENCE [LARGE SCALE GENOMIC DNA]</scope>
    <source>
        <strain evidence="2">cv. 10/8</strain>
        <tissue evidence="1">Leaf</tissue>
    </source>
</reference>
<accession>A0A392R3G0</accession>
<keyword evidence="2" id="KW-1185">Reference proteome</keyword>
<proteinExistence type="predicted"/>
<dbReference type="EMBL" id="LXQA010177039">
    <property type="protein sequence ID" value="MCI30095.1"/>
    <property type="molecule type" value="Genomic_DNA"/>
</dbReference>
<organism evidence="1 2">
    <name type="scientific">Trifolium medium</name>
    <dbReference type="NCBI Taxonomy" id="97028"/>
    <lineage>
        <taxon>Eukaryota</taxon>
        <taxon>Viridiplantae</taxon>
        <taxon>Streptophyta</taxon>
        <taxon>Embryophyta</taxon>
        <taxon>Tracheophyta</taxon>
        <taxon>Spermatophyta</taxon>
        <taxon>Magnoliopsida</taxon>
        <taxon>eudicotyledons</taxon>
        <taxon>Gunneridae</taxon>
        <taxon>Pentapetalae</taxon>
        <taxon>rosids</taxon>
        <taxon>fabids</taxon>
        <taxon>Fabales</taxon>
        <taxon>Fabaceae</taxon>
        <taxon>Papilionoideae</taxon>
        <taxon>50 kb inversion clade</taxon>
        <taxon>NPAAA clade</taxon>
        <taxon>Hologalegina</taxon>
        <taxon>IRL clade</taxon>
        <taxon>Trifolieae</taxon>
        <taxon>Trifolium</taxon>
    </lineage>
</organism>